<dbReference type="InterPro" id="IPR020904">
    <property type="entry name" value="Sc_DH/Rdtase_CS"/>
</dbReference>
<name>A0A068VU51_PROFF</name>
<dbReference type="PRINTS" id="PR00081">
    <property type="entry name" value="GDHRDH"/>
</dbReference>
<feature type="region of interest" description="Disordered" evidence="4">
    <location>
        <begin position="1"/>
        <end position="21"/>
    </location>
</feature>
<dbReference type="PANTHER" id="PTHR43391">
    <property type="entry name" value="RETINOL DEHYDROGENASE-RELATED"/>
    <property type="match status" value="1"/>
</dbReference>
<dbReference type="Pfam" id="PF00106">
    <property type="entry name" value="adh_short"/>
    <property type="match status" value="1"/>
</dbReference>
<sequence>MSGQARHATGPEPTPADGSLVLFGGTSDIGLAIAEALLGDRPGPVTLVARPQSPRLARARARMVAAGATGVRVVGLDVRDLDAHADAVDHAMHDPRAPQEPVRTVIIAFGVLGDPEAAWQDPRRTRAMFTVNTTAAASIGALVAEALRAQRRGGGPAGRIIAVSSVAAERVRRSNFVYGASKAGMDGFFIGLGQALAPEHIRVLVVRPGFVRSAMTVGRRAGLAVDPDRVAGAVVRALDTDRAVVRVPRIFTPLMAIYRNLPDRIARRLAF</sequence>
<keyword evidence="2" id="KW-0521">NADP</keyword>
<dbReference type="AlphaFoldDB" id="A0A068VU51"/>
<dbReference type="GO" id="GO:0016491">
    <property type="term" value="F:oxidoreductase activity"/>
    <property type="evidence" value="ECO:0007669"/>
    <property type="project" value="UniProtKB-KW"/>
</dbReference>
<dbReference type="GeneID" id="61221772"/>
<evidence type="ECO:0000256" key="1">
    <source>
        <dbReference type="ARBA" id="ARBA00006484"/>
    </source>
</evidence>
<protein>
    <submittedName>
        <fullName evidence="5">Dehydrogenase</fullName>
    </submittedName>
</protein>
<gene>
    <name evidence="5" type="ORF">PFCIRM138_02040</name>
</gene>
<evidence type="ECO:0000313" key="5">
    <source>
        <dbReference type="EMBL" id="CEP27524.1"/>
    </source>
</evidence>
<dbReference type="EMBL" id="LM676436">
    <property type="protein sequence ID" value="CEP27524.1"/>
    <property type="molecule type" value="Genomic_DNA"/>
</dbReference>
<reference evidence="5" key="1">
    <citation type="submission" date="2014-08" db="EMBL/GenBank/DDBJ databases">
        <authorList>
            <person name="Falentin Helene"/>
        </authorList>
    </citation>
    <scope>NUCLEOTIDE SEQUENCE</scope>
</reference>
<dbReference type="CDD" id="cd05233">
    <property type="entry name" value="SDR_c"/>
    <property type="match status" value="1"/>
</dbReference>
<organism evidence="5">
    <name type="scientific">Propionibacterium freudenreichii subsp. freudenreichii</name>
    <dbReference type="NCBI Taxonomy" id="66712"/>
    <lineage>
        <taxon>Bacteria</taxon>
        <taxon>Bacillati</taxon>
        <taxon>Actinomycetota</taxon>
        <taxon>Actinomycetes</taxon>
        <taxon>Propionibacteriales</taxon>
        <taxon>Propionibacteriaceae</taxon>
        <taxon>Propionibacterium</taxon>
    </lineage>
</organism>
<comment type="similarity">
    <text evidence="1">Belongs to the short-chain dehydrogenases/reductases (SDR) family.</text>
</comment>
<evidence type="ECO:0000256" key="2">
    <source>
        <dbReference type="ARBA" id="ARBA00022857"/>
    </source>
</evidence>
<dbReference type="Gene3D" id="3.40.50.720">
    <property type="entry name" value="NAD(P)-binding Rossmann-like Domain"/>
    <property type="match status" value="1"/>
</dbReference>
<dbReference type="RefSeq" id="WP_013161465.1">
    <property type="nucleotide sequence ID" value="NZ_HG975498.1"/>
</dbReference>
<dbReference type="InterPro" id="IPR002347">
    <property type="entry name" value="SDR_fam"/>
</dbReference>
<evidence type="ECO:0000256" key="3">
    <source>
        <dbReference type="ARBA" id="ARBA00023002"/>
    </source>
</evidence>
<evidence type="ECO:0000256" key="4">
    <source>
        <dbReference type="SAM" id="MobiDB-lite"/>
    </source>
</evidence>
<proteinExistence type="inferred from homology"/>
<dbReference type="PANTHER" id="PTHR43391:SF14">
    <property type="entry name" value="DEHYDROGENASE_REDUCTASE SDR FAMILY PROTEIN 7-LIKE"/>
    <property type="match status" value="1"/>
</dbReference>
<dbReference type="InterPro" id="IPR036291">
    <property type="entry name" value="NAD(P)-bd_dom_sf"/>
</dbReference>
<dbReference type="SUPFAM" id="SSF51735">
    <property type="entry name" value="NAD(P)-binding Rossmann-fold domains"/>
    <property type="match status" value="1"/>
</dbReference>
<dbReference type="PROSITE" id="PS00061">
    <property type="entry name" value="ADH_SHORT"/>
    <property type="match status" value="1"/>
</dbReference>
<keyword evidence="3" id="KW-0560">Oxidoreductase</keyword>
<accession>A0A068VU51</accession>